<reference evidence="1" key="1">
    <citation type="submission" date="2020-05" db="EMBL/GenBank/DDBJ databases">
        <title>Large-scale comparative analyses of tick genomes elucidate their genetic diversity and vector capacities.</title>
        <authorList>
            <person name="Jia N."/>
            <person name="Wang J."/>
            <person name="Shi W."/>
            <person name="Du L."/>
            <person name="Sun Y."/>
            <person name="Zhan W."/>
            <person name="Jiang J."/>
            <person name="Wang Q."/>
            <person name="Zhang B."/>
            <person name="Ji P."/>
            <person name="Sakyi L.B."/>
            <person name="Cui X."/>
            <person name="Yuan T."/>
            <person name="Jiang B."/>
            <person name="Yang W."/>
            <person name="Lam T.T.-Y."/>
            <person name="Chang Q."/>
            <person name="Ding S."/>
            <person name="Wang X."/>
            <person name="Zhu J."/>
            <person name="Ruan X."/>
            <person name="Zhao L."/>
            <person name="Wei J."/>
            <person name="Que T."/>
            <person name="Du C."/>
            <person name="Cheng J."/>
            <person name="Dai P."/>
            <person name="Han X."/>
            <person name="Huang E."/>
            <person name="Gao Y."/>
            <person name="Liu J."/>
            <person name="Shao H."/>
            <person name="Ye R."/>
            <person name="Li L."/>
            <person name="Wei W."/>
            <person name="Wang X."/>
            <person name="Wang C."/>
            <person name="Yang T."/>
            <person name="Huo Q."/>
            <person name="Li W."/>
            <person name="Guo W."/>
            <person name="Chen H."/>
            <person name="Zhou L."/>
            <person name="Ni X."/>
            <person name="Tian J."/>
            <person name="Zhou Y."/>
            <person name="Sheng Y."/>
            <person name="Liu T."/>
            <person name="Pan Y."/>
            <person name="Xia L."/>
            <person name="Li J."/>
            <person name="Zhao F."/>
            <person name="Cao W."/>
        </authorList>
    </citation>
    <scope>NUCLEOTIDE SEQUENCE</scope>
    <source>
        <strain evidence="1">Dsil-2018</strain>
    </source>
</reference>
<proteinExistence type="predicted"/>
<comment type="caution">
    <text evidence="1">The sequence shown here is derived from an EMBL/GenBank/DDBJ whole genome shotgun (WGS) entry which is preliminary data.</text>
</comment>
<name>A0ACB8C4G6_DERSI</name>
<dbReference type="EMBL" id="CM023478">
    <property type="protein sequence ID" value="KAH7933757.1"/>
    <property type="molecule type" value="Genomic_DNA"/>
</dbReference>
<evidence type="ECO:0000313" key="2">
    <source>
        <dbReference type="Proteomes" id="UP000821865"/>
    </source>
</evidence>
<protein>
    <submittedName>
        <fullName evidence="1">Uncharacterized protein</fullName>
    </submittedName>
</protein>
<dbReference type="Proteomes" id="UP000821865">
    <property type="component" value="Chromosome 9"/>
</dbReference>
<sequence length="163" mass="18200">MSTPFVGFVLIENAEAIVGGVVCDGASRNRTMWRLLGVSGDMNSSKNFFEPPADAERKVYMFSDVPHLLKCIGKGRLSQKCLKVNGKEVKRADYVSLFKEDELNLGDLKVCPRITLHHPSKMDKMRVKFATQIFSASMATGLKYYKERGFQSVLNCEAPLSSQ</sequence>
<organism evidence="1 2">
    <name type="scientific">Dermacentor silvarum</name>
    <name type="common">Tick</name>
    <dbReference type="NCBI Taxonomy" id="543639"/>
    <lineage>
        <taxon>Eukaryota</taxon>
        <taxon>Metazoa</taxon>
        <taxon>Ecdysozoa</taxon>
        <taxon>Arthropoda</taxon>
        <taxon>Chelicerata</taxon>
        <taxon>Arachnida</taxon>
        <taxon>Acari</taxon>
        <taxon>Parasitiformes</taxon>
        <taxon>Ixodida</taxon>
        <taxon>Ixodoidea</taxon>
        <taxon>Ixodidae</taxon>
        <taxon>Rhipicephalinae</taxon>
        <taxon>Dermacentor</taxon>
    </lineage>
</organism>
<gene>
    <name evidence="1" type="ORF">HPB49_016948</name>
</gene>
<keyword evidence="2" id="KW-1185">Reference proteome</keyword>
<accession>A0ACB8C4G6</accession>
<evidence type="ECO:0000313" key="1">
    <source>
        <dbReference type="EMBL" id="KAH7933757.1"/>
    </source>
</evidence>